<keyword evidence="9 12" id="KW-0238">DNA-binding</keyword>
<evidence type="ECO:0000256" key="3">
    <source>
        <dbReference type="ARBA" id="ARBA00004123"/>
    </source>
</evidence>
<feature type="domain" description="Endonuclease/exonuclease/phosphatase" evidence="13">
    <location>
        <begin position="8"/>
        <end position="136"/>
    </location>
</feature>
<dbReference type="GO" id="GO:0003918">
    <property type="term" value="F:DNA topoisomerase type II (double strand cut, ATP-hydrolyzing) activity"/>
    <property type="evidence" value="ECO:0007669"/>
    <property type="project" value="UniProtKB-UniRule"/>
</dbReference>
<evidence type="ECO:0000256" key="5">
    <source>
        <dbReference type="ARBA" id="ARBA00012895"/>
    </source>
</evidence>
<evidence type="ECO:0000256" key="4">
    <source>
        <dbReference type="ARBA" id="ARBA00006559"/>
    </source>
</evidence>
<evidence type="ECO:0000256" key="11">
    <source>
        <dbReference type="ARBA" id="ARBA00023242"/>
    </source>
</evidence>
<dbReference type="InterPro" id="IPR013049">
    <property type="entry name" value="Spo11/TopoVI_A_N"/>
</dbReference>
<evidence type="ECO:0000259" key="13">
    <source>
        <dbReference type="Pfam" id="PF03372"/>
    </source>
</evidence>
<evidence type="ECO:0000256" key="1">
    <source>
        <dbReference type="ARBA" id="ARBA00000185"/>
    </source>
</evidence>
<dbReference type="InterPro" id="IPR002815">
    <property type="entry name" value="Spo11/TopoVI_A"/>
</dbReference>
<evidence type="ECO:0000256" key="12">
    <source>
        <dbReference type="PROSITE-ProRule" id="PRU01385"/>
    </source>
</evidence>
<evidence type="ECO:0000256" key="9">
    <source>
        <dbReference type="ARBA" id="ARBA00023125"/>
    </source>
</evidence>
<dbReference type="AlphaFoldDB" id="A0AA88L1G4"/>
<feature type="active site" description="O-(5'-phospho-DNA)-tyrosine intermediate" evidence="12">
    <location>
        <position position="272"/>
    </location>
</feature>
<evidence type="ECO:0000256" key="6">
    <source>
        <dbReference type="ARBA" id="ARBA00022723"/>
    </source>
</evidence>
<proteinExistence type="inferred from homology"/>
<dbReference type="Pfam" id="PF21180">
    <property type="entry name" value="TOP6A-Spo11_Toprim"/>
    <property type="match status" value="1"/>
</dbReference>
<dbReference type="GO" id="GO:0007131">
    <property type="term" value="P:reciprocal meiotic recombination"/>
    <property type="evidence" value="ECO:0007669"/>
    <property type="project" value="TreeGrafter"/>
</dbReference>
<protein>
    <recommendedName>
        <fullName evidence="5">DNA topoisomerase (ATP-hydrolyzing)</fullName>
        <ecNumber evidence="5">5.6.2.2</ecNumber>
    </recommendedName>
</protein>
<dbReference type="GO" id="GO:0000706">
    <property type="term" value="P:meiotic DNA double-strand break processing"/>
    <property type="evidence" value="ECO:0007669"/>
    <property type="project" value="TreeGrafter"/>
</dbReference>
<dbReference type="Gene3D" id="1.10.10.10">
    <property type="entry name" value="Winged helix-like DNA-binding domain superfamily/Winged helix DNA-binding domain"/>
    <property type="match status" value="1"/>
</dbReference>
<evidence type="ECO:0000259" key="14">
    <source>
        <dbReference type="Pfam" id="PF04406"/>
    </source>
</evidence>
<dbReference type="PROSITE" id="PS52041">
    <property type="entry name" value="TOPO_IIB"/>
    <property type="match status" value="1"/>
</dbReference>
<evidence type="ECO:0000313" key="17">
    <source>
        <dbReference type="Proteomes" id="UP001187531"/>
    </source>
</evidence>
<feature type="domain" description="Topoisomerase 6 subunit A/Spo11 TOPRIM" evidence="15">
    <location>
        <begin position="354"/>
        <end position="494"/>
    </location>
</feature>
<evidence type="ECO:0000259" key="15">
    <source>
        <dbReference type="Pfam" id="PF21180"/>
    </source>
</evidence>
<evidence type="ECO:0000256" key="7">
    <source>
        <dbReference type="ARBA" id="ARBA00022842"/>
    </source>
</evidence>
<keyword evidence="11" id="KW-0539">Nucleus</keyword>
<gene>
    <name evidence="16" type="ORF">QYM36_017577</name>
</gene>
<dbReference type="GO" id="GO:0005524">
    <property type="term" value="F:ATP binding"/>
    <property type="evidence" value="ECO:0007669"/>
    <property type="project" value="InterPro"/>
</dbReference>
<feature type="domain" description="Spo11/DNA topoisomerase VI subunit A N-terminal" evidence="14">
    <location>
        <begin position="243"/>
        <end position="304"/>
    </location>
</feature>
<dbReference type="SUPFAM" id="SSF56219">
    <property type="entry name" value="DNase I-like"/>
    <property type="match status" value="1"/>
</dbReference>
<dbReference type="Gene3D" id="3.40.1360.10">
    <property type="match status" value="1"/>
</dbReference>
<reference evidence="16" key="1">
    <citation type="submission" date="2023-07" db="EMBL/GenBank/DDBJ databases">
        <title>Chromosome-level genome assembly of Artemia franciscana.</title>
        <authorList>
            <person name="Jo E."/>
        </authorList>
    </citation>
    <scope>NUCLEOTIDE SEQUENCE</scope>
    <source>
        <tissue evidence="16">Whole body</tissue>
    </source>
</reference>
<dbReference type="InterPro" id="IPR036078">
    <property type="entry name" value="Spo11/TopoVI_A_sf"/>
</dbReference>
<dbReference type="InterPro" id="IPR005135">
    <property type="entry name" value="Endo/exonuclease/phosphatase"/>
</dbReference>
<comment type="subcellular location">
    <subcellularLocation>
        <location evidence="3">Nucleus</location>
    </subcellularLocation>
</comment>
<dbReference type="InterPro" id="IPR036388">
    <property type="entry name" value="WH-like_DNA-bd_sf"/>
</dbReference>
<dbReference type="GO" id="GO:0000228">
    <property type="term" value="C:nuclear chromosome"/>
    <property type="evidence" value="ECO:0007669"/>
    <property type="project" value="TreeGrafter"/>
</dbReference>
<comment type="cofactor">
    <cofactor evidence="2">
        <name>Mg(2+)</name>
        <dbReference type="ChEBI" id="CHEBI:18420"/>
    </cofactor>
</comment>
<keyword evidence="6" id="KW-0479">Metal-binding</keyword>
<dbReference type="Gene3D" id="3.60.10.10">
    <property type="entry name" value="Endonuclease/exonuclease/phosphatase"/>
    <property type="match status" value="1"/>
</dbReference>
<keyword evidence="17" id="KW-1185">Reference proteome</keyword>
<dbReference type="Pfam" id="PF04406">
    <property type="entry name" value="TP6A_N"/>
    <property type="match status" value="1"/>
</dbReference>
<keyword evidence="8 12" id="KW-0799">Topoisomerase</keyword>
<name>A0AA88L1G4_ARTSF</name>
<keyword evidence="10 12" id="KW-0413">Isomerase</keyword>
<comment type="caution">
    <text evidence="16">The sequence shown here is derived from an EMBL/GenBank/DDBJ whole genome shotgun (WGS) entry which is preliminary data.</text>
</comment>
<dbReference type="PRINTS" id="PR01550">
    <property type="entry name" value="TOP6AFAMILY"/>
</dbReference>
<organism evidence="16 17">
    <name type="scientific">Artemia franciscana</name>
    <name type="common">Brine shrimp</name>
    <name type="synonym">Artemia sanfranciscana</name>
    <dbReference type="NCBI Taxonomy" id="6661"/>
    <lineage>
        <taxon>Eukaryota</taxon>
        <taxon>Metazoa</taxon>
        <taxon>Ecdysozoa</taxon>
        <taxon>Arthropoda</taxon>
        <taxon>Crustacea</taxon>
        <taxon>Branchiopoda</taxon>
        <taxon>Anostraca</taxon>
        <taxon>Artemiidae</taxon>
        <taxon>Artemia</taxon>
    </lineage>
</organism>
<dbReference type="InterPro" id="IPR013048">
    <property type="entry name" value="Meiotic_Spo11"/>
</dbReference>
<dbReference type="EMBL" id="JAVRJZ010000032">
    <property type="protein sequence ID" value="KAK2704130.1"/>
    <property type="molecule type" value="Genomic_DNA"/>
</dbReference>
<dbReference type="Pfam" id="PF03372">
    <property type="entry name" value="Exo_endo_phos"/>
    <property type="match status" value="1"/>
</dbReference>
<dbReference type="Proteomes" id="UP001187531">
    <property type="component" value="Unassembled WGS sequence"/>
</dbReference>
<dbReference type="PRINTS" id="PR01551">
    <property type="entry name" value="SPO11HOMOLOG"/>
</dbReference>
<dbReference type="CDD" id="cd00223">
    <property type="entry name" value="TOPRIM_TopoIIB_SPO"/>
    <property type="match status" value="1"/>
</dbReference>
<evidence type="ECO:0000256" key="10">
    <source>
        <dbReference type="ARBA" id="ARBA00023235"/>
    </source>
</evidence>
<comment type="similarity">
    <text evidence="4 12">Belongs to the TOP6A family.</text>
</comment>
<dbReference type="InterPro" id="IPR034136">
    <property type="entry name" value="TOPRIM_Topo6A/Spo11"/>
</dbReference>
<sequence>MAQLSKTEQVLKEMDNYSLDILALSEVRWTGAGRRNLDMGYTILHSGLEKNKEAGVAIMLSKPASKALTKWTPINERIITARFAGNNAKLTLVRSYAPTNDADDVTKDSFYNTLQAVAKDIPSHDLICFAGDFNAKVGNGKSYCPEVLESEGLGEINENGTLLVDFALTKDLIIGGTIDVINRLSILLDRIKLIQSSGDGIVYLFKDKAFESFVFCQSTGLQVSSDAKKRCFVGGLTSEAKEKRVQILLKLLPQILEFLRNDKSVTKRDLYYNHKELYGTQRVLDSMIEDIARLINVPRICLSVVATSKGLVAGDLSYVDCTGNLIDCSNTKEGILISSDVDSYSQIQTKGAKVILVVEKDAVFQRILADSVMDHIGHAIIITGKGYPDQGTRRLVRRLWDDLKLPVFALVDADPHGVEIFFTYKYGSMSMAKECKRLATPAMKCIGVHPSDFERLLVSKDSLLPLSPQDIRKITALESRPYIKDDNEWKNQVPYIVD</sequence>
<keyword evidence="7" id="KW-0460">Magnesium</keyword>
<dbReference type="GO" id="GO:0003677">
    <property type="term" value="F:DNA binding"/>
    <property type="evidence" value="ECO:0007669"/>
    <property type="project" value="UniProtKB-UniRule"/>
</dbReference>
<comment type="catalytic activity">
    <reaction evidence="1 12">
        <text>ATP-dependent breakage, passage and rejoining of double-stranded DNA.</text>
        <dbReference type="EC" id="5.6.2.2"/>
    </reaction>
</comment>
<evidence type="ECO:0000256" key="2">
    <source>
        <dbReference type="ARBA" id="ARBA00001946"/>
    </source>
</evidence>
<dbReference type="SUPFAM" id="SSF56726">
    <property type="entry name" value="DNA topoisomerase IV, alpha subunit"/>
    <property type="match status" value="1"/>
</dbReference>
<dbReference type="CDD" id="cd09076">
    <property type="entry name" value="L1-EN"/>
    <property type="match status" value="1"/>
</dbReference>
<evidence type="ECO:0000313" key="16">
    <source>
        <dbReference type="EMBL" id="KAK2704130.1"/>
    </source>
</evidence>
<dbReference type="PANTHER" id="PTHR10848">
    <property type="entry name" value="MEIOTIC RECOMBINATION PROTEIN SPO11"/>
    <property type="match status" value="1"/>
</dbReference>
<dbReference type="EC" id="5.6.2.2" evidence="5"/>
<dbReference type="PANTHER" id="PTHR10848:SF0">
    <property type="entry name" value="MEIOTIC RECOMBINATION PROTEIN SPO11"/>
    <property type="match status" value="1"/>
</dbReference>
<dbReference type="GO" id="GO:0046872">
    <property type="term" value="F:metal ion binding"/>
    <property type="evidence" value="ECO:0007669"/>
    <property type="project" value="UniProtKB-KW"/>
</dbReference>
<dbReference type="GO" id="GO:0042138">
    <property type="term" value="P:meiotic DNA double-strand break formation"/>
    <property type="evidence" value="ECO:0007669"/>
    <property type="project" value="InterPro"/>
</dbReference>
<evidence type="ECO:0000256" key="8">
    <source>
        <dbReference type="ARBA" id="ARBA00023029"/>
    </source>
</evidence>
<dbReference type="InterPro" id="IPR036691">
    <property type="entry name" value="Endo/exonu/phosph_ase_sf"/>
</dbReference>
<accession>A0AA88L1G4</accession>